<keyword evidence="7" id="KW-1185">Reference proteome</keyword>
<dbReference type="GO" id="GO:0003677">
    <property type="term" value="F:DNA binding"/>
    <property type="evidence" value="ECO:0007669"/>
    <property type="project" value="UniProtKB-KW"/>
</dbReference>
<comment type="similarity">
    <text evidence="2">Belongs to the ROK (NagC/XylR) family.</text>
</comment>
<dbReference type="CDD" id="cd00090">
    <property type="entry name" value="HTH_ARSR"/>
    <property type="match status" value="1"/>
</dbReference>
<dbReference type="InterPro" id="IPR011991">
    <property type="entry name" value="ArsR-like_HTH"/>
</dbReference>
<dbReference type="Pfam" id="PF12802">
    <property type="entry name" value="MarR_2"/>
    <property type="match status" value="1"/>
</dbReference>
<feature type="domain" description="HTH marR-type" evidence="5">
    <location>
        <begin position="21"/>
        <end position="66"/>
    </location>
</feature>
<dbReference type="PANTHER" id="PTHR18964:SF149">
    <property type="entry name" value="BIFUNCTIONAL UDP-N-ACETYLGLUCOSAMINE 2-EPIMERASE_N-ACETYLMANNOSAMINE KINASE"/>
    <property type="match status" value="1"/>
</dbReference>
<dbReference type="Gene3D" id="1.10.10.10">
    <property type="entry name" value="Winged helix-like DNA-binding domain superfamily/Winged helix DNA-binding domain"/>
    <property type="match status" value="1"/>
</dbReference>
<dbReference type="GO" id="GO:0003700">
    <property type="term" value="F:DNA-binding transcription factor activity"/>
    <property type="evidence" value="ECO:0007669"/>
    <property type="project" value="InterPro"/>
</dbReference>
<protein>
    <submittedName>
        <fullName evidence="6">Sugar kinase</fullName>
    </submittedName>
</protein>
<keyword evidence="3" id="KW-0859">Xylose metabolism</keyword>
<dbReference type="InterPro" id="IPR043129">
    <property type="entry name" value="ATPase_NBD"/>
</dbReference>
<evidence type="ECO:0000313" key="6">
    <source>
        <dbReference type="EMBL" id="VWX33780.1"/>
    </source>
</evidence>
<evidence type="ECO:0000259" key="5">
    <source>
        <dbReference type="Pfam" id="PF12802"/>
    </source>
</evidence>
<sequence length="390" mass="42686">MRGSMTKETPRNSKWMRSYNRALVLRLIRMHQPISRVELAQRTNLTKPTVSNIVSELIADGLVTERELGVSNGGRKPIMLELVATEQYVIGIDATSHRFIGVIADLSGNTIHEVESLGQFDTNDDMIDAVSQLCGELIEATKGVGTIHGIGISVHGMVNPETGVILFAPRFHLHDVELKTHLEERFPYPVFIENDVRALASFELLFGEGVGVDQFFYLYAGEGIGGAYVLGGKLIDGENHITGEVGHMRLDLDGPICSCGNRGCLEALAGEKSLLRDFEVIDPQVQTLTELRSRLASGDEQAIRAYHRAGEYIGIGVLNTIHLLNPKRILLGGPMFERAPGIVEQIKERVAHTALTTASRHTDVKMVPWSEKQGALSAAALATNSVFQTI</sequence>
<dbReference type="SUPFAM" id="SSF46785">
    <property type="entry name" value="Winged helix' DNA-binding domain"/>
    <property type="match status" value="1"/>
</dbReference>
<keyword evidence="4" id="KW-0238">DNA-binding</keyword>
<evidence type="ECO:0000256" key="4">
    <source>
        <dbReference type="ARBA" id="ARBA00023125"/>
    </source>
</evidence>
<dbReference type="EMBL" id="CABWKQ010000005">
    <property type="protein sequence ID" value="VWX33780.1"/>
    <property type="molecule type" value="Genomic_DNA"/>
</dbReference>
<dbReference type="GO" id="GO:0016301">
    <property type="term" value="F:kinase activity"/>
    <property type="evidence" value="ECO:0007669"/>
    <property type="project" value="UniProtKB-KW"/>
</dbReference>
<dbReference type="InterPro" id="IPR000600">
    <property type="entry name" value="ROK"/>
</dbReference>
<evidence type="ECO:0000256" key="2">
    <source>
        <dbReference type="ARBA" id="ARBA00006479"/>
    </source>
</evidence>
<keyword evidence="3" id="KW-0119">Carbohydrate metabolism</keyword>
<accession>A0A653I4M8</accession>
<dbReference type="AlphaFoldDB" id="A0A653I4M8"/>
<evidence type="ECO:0000256" key="3">
    <source>
        <dbReference type="ARBA" id="ARBA00022629"/>
    </source>
</evidence>
<keyword evidence="6" id="KW-0808">Transferase</keyword>
<dbReference type="PANTHER" id="PTHR18964">
    <property type="entry name" value="ROK (REPRESSOR, ORF, KINASE) FAMILY"/>
    <property type="match status" value="1"/>
</dbReference>
<dbReference type="InterPro" id="IPR036388">
    <property type="entry name" value="WH-like_DNA-bd_sf"/>
</dbReference>
<comment type="function">
    <text evidence="1">Transcriptional repressor of xylose-utilizing enzymes.</text>
</comment>
<dbReference type="Pfam" id="PF00480">
    <property type="entry name" value="ROK"/>
    <property type="match status" value="1"/>
</dbReference>
<dbReference type="GO" id="GO:0042732">
    <property type="term" value="P:D-xylose metabolic process"/>
    <property type="evidence" value="ECO:0007669"/>
    <property type="project" value="UniProtKB-KW"/>
</dbReference>
<evidence type="ECO:0000313" key="7">
    <source>
        <dbReference type="Proteomes" id="UP000439752"/>
    </source>
</evidence>
<dbReference type="Gene3D" id="3.30.420.40">
    <property type="match status" value="2"/>
</dbReference>
<dbReference type="InterPro" id="IPR000835">
    <property type="entry name" value="HTH_MarR-typ"/>
</dbReference>
<dbReference type="SUPFAM" id="SSF53067">
    <property type="entry name" value="Actin-like ATPase domain"/>
    <property type="match status" value="1"/>
</dbReference>
<proteinExistence type="inferred from homology"/>
<evidence type="ECO:0000256" key="1">
    <source>
        <dbReference type="ARBA" id="ARBA00002486"/>
    </source>
</evidence>
<name>A0A653I4M8_9BACL</name>
<organism evidence="6 7">
    <name type="scientific">Exiguobacterium oxidotolerans</name>
    <dbReference type="NCBI Taxonomy" id="223958"/>
    <lineage>
        <taxon>Bacteria</taxon>
        <taxon>Bacillati</taxon>
        <taxon>Bacillota</taxon>
        <taxon>Bacilli</taxon>
        <taxon>Bacillales</taxon>
        <taxon>Bacillales Family XII. Incertae Sedis</taxon>
        <taxon>Exiguobacterium</taxon>
    </lineage>
</organism>
<dbReference type="InterPro" id="IPR036390">
    <property type="entry name" value="WH_DNA-bd_sf"/>
</dbReference>
<dbReference type="Proteomes" id="UP000439752">
    <property type="component" value="Unassembled WGS sequence"/>
</dbReference>
<reference evidence="6 7" key="1">
    <citation type="submission" date="2019-10" db="EMBL/GenBank/DDBJ databases">
        <authorList>
            <person name="Karimi E."/>
        </authorList>
    </citation>
    <scope>NUCLEOTIDE SEQUENCE [LARGE SCALE GENOMIC DNA]</scope>
    <source>
        <strain evidence="6">Exiguobacterium sp. 9Y</strain>
    </source>
</reference>
<gene>
    <name evidence="6" type="ORF">EXIGUO9Y_130077</name>
</gene>
<keyword evidence="6" id="KW-0418">Kinase</keyword>